<proteinExistence type="predicted"/>
<dbReference type="OrthoDB" id="357960at2"/>
<evidence type="ECO:0000313" key="3">
    <source>
        <dbReference type="EMBL" id="ATG97217.1"/>
    </source>
</evidence>
<dbReference type="PANTHER" id="PTHR43483:SF3">
    <property type="entry name" value="MEMBRANE TRANSPORTER PROTEIN HI_0806-RELATED"/>
    <property type="match status" value="1"/>
</dbReference>
<feature type="transmembrane region" description="Helical" evidence="2">
    <location>
        <begin position="146"/>
        <end position="173"/>
    </location>
</feature>
<keyword evidence="2" id="KW-0812">Transmembrane</keyword>
<feature type="compositionally biased region" description="Basic and acidic residues" evidence="1">
    <location>
        <begin position="452"/>
        <end position="462"/>
    </location>
</feature>
<evidence type="ECO:0000256" key="2">
    <source>
        <dbReference type="SAM" id="Phobius"/>
    </source>
</evidence>
<feature type="compositionally biased region" description="Basic and acidic residues" evidence="1">
    <location>
        <begin position="431"/>
        <end position="441"/>
    </location>
</feature>
<keyword evidence="4" id="KW-1185">Reference proteome</keyword>
<keyword evidence="2" id="KW-1133">Transmembrane helix</keyword>
<reference evidence="3 4" key="1">
    <citation type="submission" date="2017-09" db="EMBL/GenBank/DDBJ databases">
        <title>SPAdes assembly of the Mesoplasma lactucae genome.</title>
        <authorList>
            <person name="Knight T.F."/>
            <person name="Rubinstein R."/>
            <person name="Citino T."/>
        </authorList>
    </citation>
    <scope>NUCLEOTIDE SEQUENCE [LARGE SCALE GENOMIC DNA]</scope>
    <source>
        <strain evidence="3 4">831-C4</strain>
    </source>
</reference>
<dbReference type="AlphaFoldDB" id="A0A291IRA7"/>
<feature type="transmembrane region" description="Helical" evidence="2">
    <location>
        <begin position="223"/>
        <end position="243"/>
    </location>
</feature>
<sequence length="462" mass="50296">MIALLVAVPTLLLIGLLVNYLYYIPQTNKQHIAAGKDALWNNGGYGFEFSSVTTPGFIISMILVVMILVFTAFLIKHSAKRIVIDRETNTAKVASIGFIAAFFDMMGVGSFASGLAMFKAGNVIKDDKMTPGTLNMSFCAPIMMEASFLVGAISVDILTLVVLVVAAVIGSYIGASLVDKFNAQTIKLVMGSALFIAGIVMILTTPQVALIGAAGGANGIVGWKWAVAVPGFLLIGVLMSFGVGSYAPSILLLSLLGMGLIYIAPIMTCTSAFLMPVTSYKFYKDNNYLPKTSLTTMLGAIFGSTIAFLFFYAGLQGSGVMSADGVAYKSIVKWLTIAVMFYSSITMFIQYFQNRKTAGEKAEAMKKRNKRKSLTKVNKQDLTPTINQQYEKTLDRYSNDLDTKSIVEQENIPMDEWVKNPNSEEDLVSDSVDKVLKDIDTSKPNPKRKTKVEKPEEKKKTN</sequence>
<name>A0A291IRA7_9MOLU</name>
<feature type="transmembrane region" description="Helical" evidence="2">
    <location>
        <begin position="250"/>
        <end position="274"/>
    </location>
</feature>
<protein>
    <submittedName>
        <fullName evidence="3">Uncharacterized protein</fullName>
    </submittedName>
</protein>
<feature type="transmembrane region" description="Helical" evidence="2">
    <location>
        <begin position="185"/>
        <end position="203"/>
    </location>
</feature>
<evidence type="ECO:0000256" key="1">
    <source>
        <dbReference type="SAM" id="MobiDB-lite"/>
    </source>
</evidence>
<keyword evidence="2" id="KW-0472">Membrane</keyword>
<dbReference type="KEGG" id="mlac:CP520_00355"/>
<dbReference type="PANTHER" id="PTHR43483">
    <property type="entry name" value="MEMBRANE TRANSPORTER PROTEIN HI_0806-RELATED"/>
    <property type="match status" value="1"/>
</dbReference>
<dbReference type="RefSeq" id="WP_096862505.1">
    <property type="nucleotide sequence ID" value="NZ_CP023668.1"/>
</dbReference>
<accession>A0A291IRA7</accession>
<feature type="transmembrane region" description="Helical" evidence="2">
    <location>
        <begin position="96"/>
        <end position="118"/>
    </location>
</feature>
<evidence type="ECO:0000313" key="4">
    <source>
        <dbReference type="Proteomes" id="UP000232227"/>
    </source>
</evidence>
<organism evidence="3 4">
    <name type="scientific">Mesoplasma lactucae ATCC 49193</name>
    <dbReference type="NCBI Taxonomy" id="81460"/>
    <lineage>
        <taxon>Bacteria</taxon>
        <taxon>Bacillati</taxon>
        <taxon>Mycoplasmatota</taxon>
        <taxon>Mollicutes</taxon>
        <taxon>Entomoplasmatales</taxon>
        <taxon>Entomoplasmataceae</taxon>
        <taxon>Mesoplasma</taxon>
    </lineage>
</organism>
<feature type="transmembrane region" description="Helical" evidence="2">
    <location>
        <begin position="294"/>
        <end position="313"/>
    </location>
</feature>
<gene>
    <name evidence="3" type="ORF">CP520_00355</name>
</gene>
<feature type="region of interest" description="Disordered" evidence="1">
    <location>
        <begin position="414"/>
        <end position="462"/>
    </location>
</feature>
<dbReference type="EMBL" id="CP023668">
    <property type="protein sequence ID" value="ATG97217.1"/>
    <property type="molecule type" value="Genomic_DNA"/>
</dbReference>
<feature type="transmembrane region" description="Helical" evidence="2">
    <location>
        <begin position="57"/>
        <end position="75"/>
    </location>
</feature>
<feature type="transmembrane region" description="Helical" evidence="2">
    <location>
        <begin position="334"/>
        <end position="352"/>
    </location>
</feature>
<dbReference type="Proteomes" id="UP000232227">
    <property type="component" value="Chromosome"/>
</dbReference>